<evidence type="ECO:0000313" key="3">
    <source>
        <dbReference type="EMBL" id="MBU5675550.1"/>
    </source>
</evidence>
<organism evidence="3 4">
    <name type="scientific">Alkaliphilus flagellatus</name>
    <dbReference type="NCBI Taxonomy" id="2841507"/>
    <lineage>
        <taxon>Bacteria</taxon>
        <taxon>Bacillati</taxon>
        <taxon>Bacillota</taxon>
        <taxon>Clostridia</taxon>
        <taxon>Peptostreptococcales</taxon>
        <taxon>Natronincolaceae</taxon>
        <taxon>Alkaliphilus</taxon>
    </lineage>
</organism>
<comment type="caution">
    <text evidence="3">The sequence shown here is derived from an EMBL/GenBank/DDBJ whole genome shotgun (WGS) entry which is preliminary data.</text>
</comment>
<keyword evidence="1" id="KW-1133">Transmembrane helix</keyword>
<keyword evidence="1" id="KW-0472">Membrane</keyword>
<feature type="domain" description="Membrane protein NfeD2 N-terminal transmembrane" evidence="2">
    <location>
        <begin position="3"/>
        <end position="106"/>
    </location>
</feature>
<feature type="transmembrane region" description="Helical" evidence="1">
    <location>
        <begin position="7"/>
        <end position="29"/>
    </location>
</feature>
<dbReference type="RefSeq" id="WP_216415019.1">
    <property type="nucleotide sequence ID" value="NZ_JAHLQK010000001.1"/>
</dbReference>
<name>A0ABS6FZ75_9FIRM</name>
<dbReference type="EMBL" id="JAHLQK010000001">
    <property type="protein sequence ID" value="MBU5675550.1"/>
    <property type="molecule type" value="Genomic_DNA"/>
</dbReference>
<sequence>MLRLFQICFYTGVLFTIVSFLMGQLFDFLNFDGDLDMDGDIWGLSISPLKPIIMMSFITTLGGIGIITIDKGFNALTSFIIALSVALMVSVVLHKFVVTPLYKAQNTSAVSQEELIGHVAKTRINIIGDSFGSITYVANGNTYSSPAKSIDGIDIYQGEEVKIVNIERNIFYVVRL</sequence>
<feature type="transmembrane region" description="Helical" evidence="1">
    <location>
        <begin position="76"/>
        <end position="97"/>
    </location>
</feature>
<keyword evidence="4" id="KW-1185">Reference proteome</keyword>
<feature type="transmembrane region" description="Helical" evidence="1">
    <location>
        <begin position="49"/>
        <end position="69"/>
    </location>
</feature>
<dbReference type="InterPro" id="IPR058653">
    <property type="entry name" value="NfeD2_TM"/>
</dbReference>
<evidence type="ECO:0000313" key="4">
    <source>
        <dbReference type="Proteomes" id="UP000779508"/>
    </source>
</evidence>
<evidence type="ECO:0000259" key="2">
    <source>
        <dbReference type="Pfam" id="PF25842"/>
    </source>
</evidence>
<gene>
    <name evidence="3" type="ORF">KQI88_03875</name>
</gene>
<dbReference type="Pfam" id="PF25842">
    <property type="entry name" value="NfeD_TM"/>
    <property type="match status" value="1"/>
</dbReference>
<protein>
    <submittedName>
        <fullName evidence="3">YqiJ family protein</fullName>
    </submittedName>
</protein>
<reference evidence="3 4" key="1">
    <citation type="submission" date="2021-06" db="EMBL/GenBank/DDBJ databases">
        <authorList>
            <person name="Sun Q."/>
            <person name="Li D."/>
        </authorList>
    </citation>
    <scope>NUCLEOTIDE SEQUENCE [LARGE SCALE GENOMIC DNA]</scope>
    <source>
        <strain evidence="3 4">MSJ-5</strain>
    </source>
</reference>
<evidence type="ECO:0000256" key="1">
    <source>
        <dbReference type="SAM" id="Phobius"/>
    </source>
</evidence>
<accession>A0ABS6FZ75</accession>
<proteinExistence type="predicted"/>
<keyword evidence="1" id="KW-0812">Transmembrane</keyword>
<dbReference type="Proteomes" id="UP000779508">
    <property type="component" value="Unassembled WGS sequence"/>
</dbReference>